<dbReference type="InterPro" id="IPR047794">
    <property type="entry name" value="C45_proenzyme-like"/>
</dbReference>
<evidence type="ECO:0000259" key="2">
    <source>
        <dbReference type="Pfam" id="PF03417"/>
    </source>
</evidence>
<dbReference type="EMBL" id="JANTQA010000057">
    <property type="protein sequence ID" value="KAJ3429236.1"/>
    <property type="molecule type" value="Genomic_DNA"/>
</dbReference>
<feature type="chain" id="PRO_5043989638" evidence="1">
    <location>
        <begin position="29"/>
        <end position="414"/>
    </location>
</feature>
<dbReference type="Gene3D" id="3.60.60.10">
    <property type="entry name" value="Penicillin V Acylase, Chain A"/>
    <property type="match status" value="1"/>
</dbReference>
<dbReference type="PANTHER" id="PTHR34180">
    <property type="entry name" value="PEPTIDASE C45"/>
    <property type="match status" value="1"/>
</dbReference>
<feature type="domain" description="Peptidase C45 hydrolase" evidence="2">
    <location>
        <begin position="169"/>
        <end position="390"/>
    </location>
</feature>
<gene>
    <name evidence="3" type="ORF">M0812_24579</name>
</gene>
<comment type="caution">
    <text evidence="3">The sequence shown here is derived from an EMBL/GenBank/DDBJ whole genome shotgun (WGS) entry which is preliminary data.</text>
</comment>
<accession>A0AAV7YKV6</accession>
<dbReference type="PANTHER" id="PTHR34180:SF1">
    <property type="entry name" value="BETA-ALANYL-DOPAMINE_CARCININE HYDROLASE"/>
    <property type="match status" value="1"/>
</dbReference>
<dbReference type="InterPro" id="IPR047801">
    <property type="entry name" value="Peptidase_C45"/>
</dbReference>
<evidence type="ECO:0000313" key="3">
    <source>
        <dbReference type="EMBL" id="KAJ3429236.1"/>
    </source>
</evidence>
<dbReference type="NCBIfam" id="NF040521">
    <property type="entry name" value="C45_proenzyme"/>
    <property type="match status" value="1"/>
</dbReference>
<dbReference type="Proteomes" id="UP001146793">
    <property type="component" value="Unassembled WGS sequence"/>
</dbReference>
<sequence length="414" mass="47269">MHSSKSNQILITFFFFLFFLICQESCSTVPTSEKPFPEFHIKGSNPYWIGKQVGQYGRDMIREFVSEYKPLKDKLIPWYNENKDLYNKFLVANTDYFPNYVSELVGLSEATDIPFYQIFLLTMESEISLIIRGETNGHDHGIADNNSLGFVGSKACSDVHVNSDEFIGFGHNEDGDLLVKNTSFIIYVDQTFKNTGGEETTLKYFAYVYPSYIWGLAFGCNNHRMCYSGNAIFPKKVQVGALKLFLYRSMLDITSIDNAIEVLQSAKPASGLSINLGDLDQKETVNIEVSTEGINVKKIQPNEHYFHFNMFRRVDVAQYDDTSSIERLKRADEMTPPTTMKQIAQILGDHTNPDYPIYRNGNPPDTDIETLTTVLMDLNNEKCSMYSGNPYTDFENPWKVIDLNTIFDESPKNE</sequence>
<dbReference type="InterPro" id="IPR005079">
    <property type="entry name" value="Peptidase_C45_hydrolase"/>
</dbReference>
<feature type="signal peptide" evidence="1">
    <location>
        <begin position="1"/>
        <end position="28"/>
    </location>
</feature>
<protein>
    <submittedName>
        <fullName evidence="3">Peptidase c45</fullName>
    </submittedName>
</protein>
<keyword evidence="1" id="KW-0732">Signal</keyword>
<proteinExistence type="predicted"/>
<name>A0AAV7YKV6_9EUKA</name>
<evidence type="ECO:0000256" key="1">
    <source>
        <dbReference type="SAM" id="SignalP"/>
    </source>
</evidence>
<dbReference type="AlphaFoldDB" id="A0AAV7YKV6"/>
<dbReference type="Pfam" id="PF03417">
    <property type="entry name" value="AAT"/>
    <property type="match status" value="1"/>
</dbReference>
<organism evidence="3 4">
    <name type="scientific">Anaeramoeba flamelloides</name>
    <dbReference type="NCBI Taxonomy" id="1746091"/>
    <lineage>
        <taxon>Eukaryota</taxon>
        <taxon>Metamonada</taxon>
        <taxon>Anaeramoebidae</taxon>
        <taxon>Anaeramoeba</taxon>
    </lineage>
</organism>
<reference evidence="3" key="1">
    <citation type="submission" date="2022-08" db="EMBL/GenBank/DDBJ databases">
        <title>Novel sulphate-reducing endosymbionts in the free-living metamonad Anaeramoeba.</title>
        <authorList>
            <person name="Jerlstrom-Hultqvist J."/>
            <person name="Cepicka I."/>
            <person name="Gallot-Lavallee L."/>
            <person name="Salas-Leiva D."/>
            <person name="Curtis B.A."/>
            <person name="Zahonova K."/>
            <person name="Pipaliya S."/>
            <person name="Dacks J."/>
            <person name="Roger A.J."/>
        </authorList>
    </citation>
    <scope>NUCLEOTIDE SEQUENCE</scope>
    <source>
        <strain evidence="3">Busselton2</strain>
    </source>
</reference>
<evidence type="ECO:0000313" key="4">
    <source>
        <dbReference type="Proteomes" id="UP001146793"/>
    </source>
</evidence>